<gene>
    <name evidence="1" type="ORF">CEUSTIGMA_g6799.t1</name>
</gene>
<dbReference type="EMBL" id="BEGY01000041">
    <property type="protein sequence ID" value="GAX79357.1"/>
    <property type="molecule type" value="Genomic_DNA"/>
</dbReference>
<proteinExistence type="predicted"/>
<evidence type="ECO:0000313" key="2">
    <source>
        <dbReference type="Proteomes" id="UP000232323"/>
    </source>
</evidence>
<dbReference type="Proteomes" id="UP000232323">
    <property type="component" value="Unassembled WGS sequence"/>
</dbReference>
<dbReference type="OrthoDB" id="2014733at2759"/>
<reference evidence="1 2" key="1">
    <citation type="submission" date="2017-08" db="EMBL/GenBank/DDBJ databases">
        <title>Acidophilic green algal genome provides insights into adaptation to an acidic environment.</title>
        <authorList>
            <person name="Hirooka S."/>
            <person name="Hirose Y."/>
            <person name="Kanesaki Y."/>
            <person name="Higuchi S."/>
            <person name="Fujiwara T."/>
            <person name="Onuma R."/>
            <person name="Era A."/>
            <person name="Ohbayashi R."/>
            <person name="Uzuka A."/>
            <person name="Nozaki H."/>
            <person name="Yoshikawa H."/>
            <person name="Miyagishima S.Y."/>
        </authorList>
    </citation>
    <scope>NUCLEOTIDE SEQUENCE [LARGE SCALE GENOMIC DNA]</scope>
    <source>
        <strain evidence="1 2">NIES-2499</strain>
    </source>
</reference>
<evidence type="ECO:0000313" key="1">
    <source>
        <dbReference type="EMBL" id="GAX79357.1"/>
    </source>
</evidence>
<accession>A0A250X8G9</accession>
<name>A0A250X8G9_9CHLO</name>
<sequence>MFSAIRRSCSFGTPDIDTQGKLVGQIEAAIECQTFEKIEAFIASEKFLDKLSYTGAPIAECSTDVAEQISDAMASNITANNDFRPAMLPMGPTKCDDETLMSCPEASTMPPAKLHEAIIIAVQSMKQAKFKQLCAVGWHVYRWSALGYSAFQMYTNPWIVQGIIRALFALSRMTMRSWM</sequence>
<keyword evidence="2" id="KW-1185">Reference proteome</keyword>
<dbReference type="AlphaFoldDB" id="A0A250X8G9"/>
<organism evidence="1 2">
    <name type="scientific">Chlamydomonas eustigma</name>
    <dbReference type="NCBI Taxonomy" id="1157962"/>
    <lineage>
        <taxon>Eukaryota</taxon>
        <taxon>Viridiplantae</taxon>
        <taxon>Chlorophyta</taxon>
        <taxon>core chlorophytes</taxon>
        <taxon>Chlorophyceae</taxon>
        <taxon>CS clade</taxon>
        <taxon>Chlamydomonadales</taxon>
        <taxon>Chlamydomonadaceae</taxon>
        <taxon>Chlamydomonas</taxon>
    </lineage>
</organism>
<comment type="caution">
    <text evidence="1">The sequence shown here is derived from an EMBL/GenBank/DDBJ whole genome shotgun (WGS) entry which is preliminary data.</text>
</comment>
<protein>
    <submittedName>
        <fullName evidence="1">Uncharacterized protein</fullName>
    </submittedName>
</protein>